<dbReference type="OrthoDB" id="3647650at2"/>
<name>A0A1V0GQK4_9RHOB</name>
<proteinExistence type="predicted"/>
<dbReference type="GO" id="GO:0016787">
    <property type="term" value="F:hydrolase activity"/>
    <property type="evidence" value="ECO:0007669"/>
    <property type="project" value="UniProtKB-KW"/>
</dbReference>
<dbReference type="eggNOG" id="COG0412">
    <property type="taxonomic scope" value="Bacteria"/>
</dbReference>
<organism evidence="1 2">
    <name type="scientific">Paracoccus yeei</name>
    <dbReference type="NCBI Taxonomy" id="147645"/>
    <lineage>
        <taxon>Bacteria</taxon>
        <taxon>Pseudomonadati</taxon>
        <taxon>Pseudomonadota</taxon>
        <taxon>Alphaproteobacteria</taxon>
        <taxon>Rhodobacterales</taxon>
        <taxon>Paracoccaceae</taxon>
        <taxon>Paracoccus</taxon>
    </lineage>
</organism>
<dbReference type="SUPFAM" id="SSF53474">
    <property type="entry name" value="alpha/beta-Hydrolases"/>
    <property type="match status" value="1"/>
</dbReference>
<evidence type="ECO:0000313" key="1">
    <source>
        <dbReference type="EMBL" id="ARC36147.1"/>
    </source>
</evidence>
<keyword evidence="2" id="KW-1185">Reference proteome</keyword>
<dbReference type="InterPro" id="IPR029058">
    <property type="entry name" value="AB_hydrolase_fold"/>
</dbReference>
<dbReference type="KEGG" id="pye:A6J80_06920"/>
<gene>
    <name evidence="1" type="ORF">A6J80_06920</name>
</gene>
<dbReference type="EMBL" id="CP020442">
    <property type="protein sequence ID" value="ARC36147.1"/>
    <property type="molecule type" value="Genomic_DNA"/>
</dbReference>
<protein>
    <submittedName>
        <fullName evidence="1">Dienelactone hydrolase</fullName>
    </submittedName>
</protein>
<dbReference type="RefSeq" id="WP_028719507.1">
    <property type="nucleotide sequence ID" value="NZ_CALTWI010000032.1"/>
</dbReference>
<dbReference type="Proteomes" id="UP000191257">
    <property type="component" value="Chromosome"/>
</dbReference>
<reference evidence="1" key="1">
    <citation type="submission" date="2017-12" db="EMBL/GenBank/DDBJ databases">
        <title>FDA dAtabase for Regulatory Grade micrObial Sequences (FDA-ARGOS): Supporting development and validation of Infectious Disease Dx tests.</title>
        <authorList>
            <person name="Campos J."/>
            <person name="Goldberg B."/>
            <person name="Tallon L."/>
            <person name="Sadzewicz L."/>
            <person name="Sengamalay N."/>
            <person name="Ott S."/>
            <person name="Godinez A."/>
            <person name="Nagaraj S."/>
            <person name="Vyas G."/>
            <person name="Aluvathingal J."/>
            <person name="Nadendla S."/>
            <person name="Geyer C."/>
            <person name="Nandy P."/>
            <person name="Hobson J."/>
            <person name="Sichtig H."/>
        </authorList>
    </citation>
    <scope>NUCLEOTIDE SEQUENCE</scope>
    <source>
        <strain evidence="1">FDAARGOS_252</strain>
    </source>
</reference>
<dbReference type="AlphaFoldDB" id="A0A1V0GQK4"/>
<accession>A0A1V0GQK4</accession>
<sequence>MRQRLILAAAVAGLVVLLLALNTARNAAGWQPIAHTPEERDTLLRPAWRLLRPPGPGPHKAAILLSGCDGVHDNMDWWAGVMLAQGRAALILDSHAPRGLTLAQSWRAVCAGQVLPGAERAGDIAAALTALRGMAGIDASDVALLGASHGSWSVMELMADLGDGAVPPGLTDWPAPPESLAAQVGPVLLLYPYCGVLSGAGRAAWPGHVQGLMILAQNDSITDPGACRKMAATLTAKGTRLQVETLAGTDHGFDQRERSALSALQFDEPARDRATDLAQDFLQGFASPRQTGL</sequence>
<evidence type="ECO:0000313" key="2">
    <source>
        <dbReference type="Proteomes" id="UP000191257"/>
    </source>
</evidence>
<dbReference type="STRING" id="147645.A6J80_06920"/>
<keyword evidence="1" id="KW-0378">Hydrolase</keyword>
<dbReference type="Gene3D" id="3.40.50.1820">
    <property type="entry name" value="alpha/beta hydrolase"/>
    <property type="match status" value="1"/>
</dbReference>